<comment type="caution">
    <text evidence="1">The sequence shown here is derived from an EMBL/GenBank/DDBJ whole genome shotgun (WGS) entry which is preliminary data.</text>
</comment>
<dbReference type="AlphaFoldDB" id="A0A9X8ZYT2"/>
<protein>
    <submittedName>
        <fullName evidence="1">Uncharacterized protein</fullName>
    </submittedName>
</protein>
<reference evidence="1 2" key="1">
    <citation type="journal article" date="2019" name="Environ. Microbiol.">
        <title>An active ?-lactamase is a part of an orchestrated cell wall stress resistance network of Bacillus subtilis and related rhizosphere species.</title>
        <authorList>
            <person name="Bucher T."/>
            <person name="Keren-Paz A."/>
            <person name="Hausser J."/>
            <person name="Olender T."/>
            <person name="Cytryn E."/>
            <person name="Kolodkin-Gal I."/>
        </authorList>
    </citation>
    <scope>NUCLEOTIDE SEQUENCE [LARGE SCALE GENOMIC DNA]</scope>
    <source>
        <strain evidence="1 2">I32</strain>
    </source>
</reference>
<organism evidence="1 2">
    <name type="scientific">Bacillus cereus</name>
    <dbReference type="NCBI Taxonomy" id="1396"/>
    <lineage>
        <taxon>Bacteria</taxon>
        <taxon>Bacillati</taxon>
        <taxon>Bacillota</taxon>
        <taxon>Bacilli</taxon>
        <taxon>Bacillales</taxon>
        <taxon>Bacillaceae</taxon>
        <taxon>Bacillus</taxon>
        <taxon>Bacillus cereus group</taxon>
    </lineage>
</organism>
<accession>A0A9X8ZYT2</accession>
<evidence type="ECO:0000313" key="1">
    <source>
        <dbReference type="EMBL" id="TKI81577.1"/>
    </source>
</evidence>
<feature type="non-terminal residue" evidence="1">
    <location>
        <position position="120"/>
    </location>
</feature>
<dbReference type="EMBL" id="SZOH01005003">
    <property type="protein sequence ID" value="TKI81577.1"/>
    <property type="molecule type" value="Genomic_DNA"/>
</dbReference>
<name>A0A9X8ZYT2_BACCE</name>
<feature type="non-terminal residue" evidence="1">
    <location>
        <position position="1"/>
    </location>
</feature>
<evidence type="ECO:0000313" key="2">
    <source>
        <dbReference type="Proteomes" id="UP000308444"/>
    </source>
</evidence>
<dbReference type="Proteomes" id="UP000308444">
    <property type="component" value="Unassembled WGS sequence"/>
</dbReference>
<proteinExistence type="predicted"/>
<gene>
    <name evidence="1" type="ORF">FC695_42735</name>
</gene>
<sequence length="120" mass="14448">VRNTSFHWLISSFLYEISNRLEELEENSIRVVKRFAFSVFPQVMKSDTDFKLGKQDFYNESIRHPVGKMTAVLLKLLSYDHLYDRNVYEYLFLFEEQVRVDSERTNFMLARLIADITFLY</sequence>